<evidence type="ECO:0000256" key="10">
    <source>
        <dbReference type="PIRSR" id="PIRSR601019-2"/>
    </source>
</evidence>
<keyword evidence="6" id="KW-0564">Palmitate</keyword>
<dbReference type="OrthoDB" id="5817230at2759"/>
<reference evidence="11" key="1">
    <citation type="submission" date="2020-05" db="EMBL/GenBank/DDBJ databases">
        <title>Mycena genomes resolve the evolution of fungal bioluminescence.</title>
        <authorList>
            <person name="Tsai I.J."/>
        </authorList>
    </citation>
    <scope>NUCLEOTIDE SEQUENCE</scope>
    <source>
        <strain evidence="11">160909Yilan</strain>
    </source>
</reference>
<dbReference type="GO" id="GO:0005834">
    <property type="term" value="C:heterotrimeric G-protein complex"/>
    <property type="evidence" value="ECO:0007669"/>
    <property type="project" value="TreeGrafter"/>
</dbReference>
<dbReference type="InterPro" id="IPR011025">
    <property type="entry name" value="GproteinA_insert"/>
</dbReference>
<keyword evidence="3 9" id="KW-0547">Nucleotide-binding</keyword>
<dbReference type="GO" id="GO:0031683">
    <property type="term" value="F:G-protein beta/gamma-subunit complex binding"/>
    <property type="evidence" value="ECO:0007669"/>
    <property type="project" value="InterPro"/>
</dbReference>
<dbReference type="GO" id="GO:0005525">
    <property type="term" value="F:GTP binding"/>
    <property type="evidence" value="ECO:0007669"/>
    <property type="project" value="UniProtKB-KW"/>
</dbReference>
<keyword evidence="7" id="KW-0807">Transducer</keyword>
<keyword evidence="12" id="KW-1185">Reference proteome</keyword>
<evidence type="ECO:0000256" key="3">
    <source>
        <dbReference type="ARBA" id="ARBA00022741"/>
    </source>
</evidence>
<dbReference type="PANTHER" id="PTHR10218">
    <property type="entry name" value="GTP-BINDING PROTEIN ALPHA SUBUNIT"/>
    <property type="match status" value="1"/>
</dbReference>
<dbReference type="GO" id="GO:0003924">
    <property type="term" value="F:GTPase activity"/>
    <property type="evidence" value="ECO:0007669"/>
    <property type="project" value="InterPro"/>
</dbReference>
<evidence type="ECO:0000256" key="7">
    <source>
        <dbReference type="ARBA" id="ARBA00023224"/>
    </source>
</evidence>
<sequence>MGASSSRASQARSSAIDRQLEEESLRFKKEVPILVLGNHETSKSTLVKHMKLVHGGFTPEELAAFRSAIHTTVIEAAQALHRHLPETILRVKAEDALSPEVADAIEALWRTTAVTRLLDDEDFTFARHFFTEIRRLAQPQYIPTENDVLRAPPQKSTVTETRFNMGTLSIRLIDVGPLRSERRKWIHCFESVTSIIFCTALSDYDQVLLEERGLTRMHESLVLFDSIVNSRWFMRTSIILFLTEIDVFRAKIHKISGAHCHTPQIPLSTYFPEYTGGPDINKAAKYILWRFMQENRARLSVYPHPIAVILVRLALATLFSFCCCHAHSCALTNIYAHSLICTKDTKSVRLVFAAVKETILQNALKDSKALETQVL</sequence>
<dbReference type="PROSITE" id="PS51882">
    <property type="entry name" value="G_ALPHA"/>
    <property type="match status" value="1"/>
</dbReference>
<evidence type="ECO:0000256" key="2">
    <source>
        <dbReference type="ARBA" id="ARBA00022723"/>
    </source>
</evidence>
<evidence type="ECO:0000256" key="5">
    <source>
        <dbReference type="ARBA" id="ARBA00023134"/>
    </source>
</evidence>
<dbReference type="FunFam" id="3.40.50.300:FF:003800">
    <property type="entry name" value="Guanine nucleotide-binding protein G(k) subunit alpha"/>
    <property type="match status" value="1"/>
</dbReference>
<keyword evidence="1" id="KW-0519">Myristate</keyword>
<accession>A0A8H6X3S9</accession>
<feature type="binding site" evidence="9">
    <location>
        <begin position="40"/>
        <end position="45"/>
    </location>
    <ligand>
        <name>GTP</name>
        <dbReference type="ChEBI" id="CHEBI:37565"/>
    </ligand>
</feature>
<keyword evidence="4 10" id="KW-0460">Magnesium</keyword>
<evidence type="ECO:0000313" key="12">
    <source>
        <dbReference type="Proteomes" id="UP000623467"/>
    </source>
</evidence>
<dbReference type="AlphaFoldDB" id="A0A8H6X3S9"/>
<dbReference type="InterPro" id="IPR027417">
    <property type="entry name" value="P-loop_NTPase"/>
</dbReference>
<dbReference type="GO" id="GO:0046872">
    <property type="term" value="F:metal ion binding"/>
    <property type="evidence" value="ECO:0007669"/>
    <property type="project" value="UniProtKB-KW"/>
</dbReference>
<organism evidence="11 12">
    <name type="scientific">Mycena sanguinolenta</name>
    <dbReference type="NCBI Taxonomy" id="230812"/>
    <lineage>
        <taxon>Eukaryota</taxon>
        <taxon>Fungi</taxon>
        <taxon>Dikarya</taxon>
        <taxon>Basidiomycota</taxon>
        <taxon>Agaricomycotina</taxon>
        <taxon>Agaricomycetes</taxon>
        <taxon>Agaricomycetidae</taxon>
        <taxon>Agaricales</taxon>
        <taxon>Marasmiineae</taxon>
        <taxon>Mycenaceae</taxon>
        <taxon>Mycena</taxon>
    </lineage>
</organism>
<keyword evidence="2 10" id="KW-0479">Metal-binding</keyword>
<name>A0A8H6X3S9_9AGAR</name>
<keyword evidence="8" id="KW-0449">Lipoprotein</keyword>
<dbReference type="SMART" id="SM00275">
    <property type="entry name" value="G_alpha"/>
    <property type="match status" value="1"/>
</dbReference>
<gene>
    <name evidence="11" type="ORF">MSAN_02395100</name>
</gene>
<dbReference type="GO" id="GO:0007189">
    <property type="term" value="P:adenylate cyclase-activating G protein-coupled receptor signaling pathway"/>
    <property type="evidence" value="ECO:0007669"/>
    <property type="project" value="TreeGrafter"/>
</dbReference>
<feature type="binding site" evidence="10">
    <location>
        <position position="44"/>
    </location>
    <ligand>
        <name>Mg(2+)</name>
        <dbReference type="ChEBI" id="CHEBI:18420"/>
    </ligand>
</feature>
<evidence type="ECO:0000256" key="4">
    <source>
        <dbReference type="ARBA" id="ARBA00022842"/>
    </source>
</evidence>
<dbReference type="PRINTS" id="PR00318">
    <property type="entry name" value="GPROTEINA"/>
</dbReference>
<dbReference type="SUPFAM" id="SSF47895">
    <property type="entry name" value="Transducin (alpha subunit), insertion domain"/>
    <property type="match status" value="1"/>
</dbReference>
<keyword evidence="5 9" id="KW-0342">GTP-binding</keyword>
<comment type="caution">
    <text evidence="11">The sequence shown here is derived from an EMBL/GenBank/DDBJ whole genome shotgun (WGS) entry which is preliminary data.</text>
</comment>
<proteinExistence type="predicted"/>
<dbReference type="CDD" id="cd00066">
    <property type="entry name" value="G-alpha"/>
    <property type="match status" value="1"/>
</dbReference>
<evidence type="ECO:0000256" key="8">
    <source>
        <dbReference type="ARBA" id="ARBA00023288"/>
    </source>
</evidence>
<dbReference type="SUPFAM" id="SSF52540">
    <property type="entry name" value="P-loop containing nucleoside triphosphate hydrolases"/>
    <property type="match status" value="1"/>
</dbReference>
<dbReference type="PANTHER" id="PTHR10218:SF369">
    <property type="entry name" value="GUANINE NUCLEOTIDE-BINDING PROTEIN ALPHA-2 SUBUNIT"/>
    <property type="match status" value="1"/>
</dbReference>
<dbReference type="Gene3D" id="1.10.400.10">
    <property type="entry name" value="GI Alpha 1, domain 2-like"/>
    <property type="match status" value="1"/>
</dbReference>
<protein>
    <submittedName>
        <fullName evidence="11">Heterotrimeric G-protein alpha subunit</fullName>
    </submittedName>
</protein>
<evidence type="ECO:0000256" key="6">
    <source>
        <dbReference type="ARBA" id="ARBA00023139"/>
    </source>
</evidence>
<evidence type="ECO:0000256" key="9">
    <source>
        <dbReference type="PIRSR" id="PIRSR601019-1"/>
    </source>
</evidence>
<dbReference type="GO" id="GO:0001664">
    <property type="term" value="F:G protein-coupled receptor binding"/>
    <property type="evidence" value="ECO:0007669"/>
    <property type="project" value="TreeGrafter"/>
</dbReference>
<evidence type="ECO:0000313" key="11">
    <source>
        <dbReference type="EMBL" id="KAF7333932.1"/>
    </source>
</evidence>
<dbReference type="Proteomes" id="UP000623467">
    <property type="component" value="Unassembled WGS sequence"/>
</dbReference>
<dbReference type="GO" id="GO:0005737">
    <property type="term" value="C:cytoplasm"/>
    <property type="evidence" value="ECO:0007669"/>
    <property type="project" value="TreeGrafter"/>
</dbReference>
<dbReference type="InterPro" id="IPR001019">
    <property type="entry name" value="Gprotein_alpha_su"/>
</dbReference>
<dbReference type="Gene3D" id="3.40.50.300">
    <property type="entry name" value="P-loop containing nucleotide triphosphate hydrolases"/>
    <property type="match status" value="1"/>
</dbReference>
<evidence type="ECO:0000256" key="1">
    <source>
        <dbReference type="ARBA" id="ARBA00022707"/>
    </source>
</evidence>
<dbReference type="Pfam" id="PF00503">
    <property type="entry name" value="G-alpha"/>
    <property type="match status" value="1"/>
</dbReference>
<dbReference type="EMBL" id="JACAZH010000050">
    <property type="protein sequence ID" value="KAF7333932.1"/>
    <property type="molecule type" value="Genomic_DNA"/>
</dbReference>